<reference evidence="3 4" key="1">
    <citation type="submission" date="2019-10" db="EMBL/GenBank/DDBJ databases">
        <title>Gracilibacillus sp. nov. isolated from rice seeds.</title>
        <authorList>
            <person name="He S."/>
        </authorList>
    </citation>
    <scope>NUCLEOTIDE SEQUENCE [LARGE SCALE GENOMIC DNA]</scope>
    <source>
        <strain evidence="3 4">TD8</strain>
    </source>
</reference>
<dbReference type="AlphaFoldDB" id="A0A7C8KNU0"/>
<dbReference type="Gene3D" id="1.10.3210.10">
    <property type="entry name" value="Hypothetical protein af1432"/>
    <property type="match status" value="1"/>
</dbReference>
<dbReference type="SMART" id="SM00471">
    <property type="entry name" value="HDc"/>
    <property type="match status" value="1"/>
</dbReference>
<sequence length="390" mass="45210">MRYSEKYANLANEEKRTTIWFLWLFYGIFFLYDFFYFYLSVHFTDSLYNGEKSSFPVYIVLLILIPIMIYLIRNGKTQKVKYLLFFVFTTVNIITEIIYYSGNDVTYRSGNIAEIVIVLFSPIFVNISFFYLVSIGTLVKYFIVGLFLWEPVAILPAIVTIILVIVASIILYRFIAYVRAIEKSYDNQLEGIVKGVIATLELKDPYTKGHSERVAGYARLLANSTKQFKEEELKSFYYACLLHDVGKVHIPDHILTKKGRLTEEEFEIIKEHPTVGAEAVQNVEGIAEYIDVIEHHHERWDGNGYPHRLQGEQISLLTRITSVADAFDAMTSSRSYRAALPLEVAYQRIVDGSGTQFDPDIVKQFVEIYPQWVEFHNKYNKDRGELNENS</sequence>
<dbReference type="PROSITE" id="PS51832">
    <property type="entry name" value="HD_GYP"/>
    <property type="match status" value="1"/>
</dbReference>
<dbReference type="Pfam" id="PF13487">
    <property type="entry name" value="HD_5"/>
    <property type="match status" value="1"/>
</dbReference>
<keyword evidence="4" id="KW-1185">Reference proteome</keyword>
<dbReference type="InterPro" id="IPR006675">
    <property type="entry name" value="HDIG_dom"/>
</dbReference>
<accession>A0A7C8KNU0</accession>
<organism evidence="3 4">
    <name type="scientific">Gracilibacillus oryzae</name>
    <dbReference type="NCBI Taxonomy" id="1672701"/>
    <lineage>
        <taxon>Bacteria</taxon>
        <taxon>Bacillati</taxon>
        <taxon>Bacillota</taxon>
        <taxon>Bacilli</taxon>
        <taxon>Bacillales</taxon>
        <taxon>Bacillaceae</taxon>
        <taxon>Gracilibacillus</taxon>
    </lineage>
</organism>
<dbReference type="EMBL" id="WEID01000077">
    <property type="protein sequence ID" value="KAB8129162.1"/>
    <property type="molecule type" value="Genomic_DNA"/>
</dbReference>
<feature type="transmembrane region" description="Helical" evidence="1">
    <location>
        <begin position="83"/>
        <end position="100"/>
    </location>
</feature>
<dbReference type="InterPro" id="IPR048436">
    <property type="entry name" value="MASE12"/>
</dbReference>
<keyword evidence="1" id="KW-0472">Membrane</keyword>
<evidence type="ECO:0000313" key="4">
    <source>
        <dbReference type="Proteomes" id="UP000480246"/>
    </source>
</evidence>
<dbReference type="InterPro" id="IPR003607">
    <property type="entry name" value="HD/PDEase_dom"/>
</dbReference>
<dbReference type="InterPro" id="IPR037522">
    <property type="entry name" value="HD_GYP_dom"/>
</dbReference>
<protein>
    <submittedName>
        <fullName evidence="3">HD domain-containing protein</fullName>
    </submittedName>
</protein>
<dbReference type="NCBIfam" id="TIGR00277">
    <property type="entry name" value="HDIG"/>
    <property type="match status" value="1"/>
</dbReference>
<proteinExistence type="predicted"/>
<dbReference type="RefSeq" id="WP_153405494.1">
    <property type="nucleotide sequence ID" value="NZ_ML762437.1"/>
</dbReference>
<dbReference type="CDD" id="cd00077">
    <property type="entry name" value="HDc"/>
    <property type="match status" value="1"/>
</dbReference>
<dbReference type="OrthoDB" id="9759601at2"/>
<feature type="transmembrane region" description="Helical" evidence="1">
    <location>
        <begin position="154"/>
        <end position="175"/>
    </location>
</feature>
<evidence type="ECO:0000259" key="2">
    <source>
        <dbReference type="PROSITE" id="PS51832"/>
    </source>
</evidence>
<keyword evidence="1" id="KW-0812">Transmembrane</keyword>
<evidence type="ECO:0000256" key="1">
    <source>
        <dbReference type="SAM" id="Phobius"/>
    </source>
</evidence>
<name>A0A7C8KNU0_9BACI</name>
<feature type="domain" description="HD-GYP" evidence="2">
    <location>
        <begin position="185"/>
        <end position="381"/>
    </location>
</feature>
<comment type="caution">
    <text evidence="3">The sequence shown here is derived from an EMBL/GenBank/DDBJ whole genome shotgun (WGS) entry which is preliminary data.</text>
</comment>
<dbReference type="PANTHER" id="PTHR43155">
    <property type="entry name" value="CYCLIC DI-GMP PHOSPHODIESTERASE PA4108-RELATED"/>
    <property type="match status" value="1"/>
</dbReference>
<gene>
    <name evidence="3" type="ORF">F9U64_15360</name>
</gene>
<feature type="transmembrane region" description="Helical" evidence="1">
    <location>
        <begin position="53"/>
        <end position="71"/>
    </location>
</feature>
<feature type="transmembrane region" description="Helical" evidence="1">
    <location>
        <begin position="20"/>
        <end position="41"/>
    </location>
</feature>
<keyword evidence="1" id="KW-1133">Transmembrane helix</keyword>
<dbReference type="SUPFAM" id="SSF109604">
    <property type="entry name" value="HD-domain/PDEase-like"/>
    <property type="match status" value="1"/>
</dbReference>
<dbReference type="Pfam" id="PF20971">
    <property type="entry name" value="MASE12"/>
    <property type="match status" value="1"/>
</dbReference>
<dbReference type="Proteomes" id="UP000480246">
    <property type="component" value="Unassembled WGS sequence"/>
</dbReference>
<feature type="transmembrane region" description="Helical" evidence="1">
    <location>
        <begin position="112"/>
        <end position="133"/>
    </location>
</feature>
<evidence type="ECO:0000313" key="3">
    <source>
        <dbReference type="EMBL" id="KAB8129162.1"/>
    </source>
</evidence>